<keyword evidence="9" id="KW-0804">Transcription</keyword>
<evidence type="ECO:0000256" key="10">
    <source>
        <dbReference type="ARBA" id="ARBA00023242"/>
    </source>
</evidence>
<comment type="subcellular location">
    <subcellularLocation>
        <location evidence="1">Nucleus</location>
    </subcellularLocation>
</comment>
<dbReference type="GO" id="GO:0034504">
    <property type="term" value="P:protein localization to nucleus"/>
    <property type="evidence" value="ECO:0007669"/>
    <property type="project" value="TreeGrafter"/>
</dbReference>
<dbReference type="PANTHER" id="PTHR16243">
    <property type="entry name" value="BTG3-ASSOCIATED NUCLEAR PROTEIN BANP"/>
    <property type="match status" value="1"/>
</dbReference>
<dbReference type="AlphaFoldDB" id="A0A1U8BV26"/>
<name>A0A1U8BV26_MESAU</name>
<evidence type="ECO:0000256" key="14">
    <source>
        <dbReference type="ARBA" id="ARBA00082358"/>
    </source>
</evidence>
<keyword evidence="18" id="KW-1185">Reference proteome</keyword>
<evidence type="ECO:0000256" key="9">
    <source>
        <dbReference type="ARBA" id="ARBA00023163"/>
    </source>
</evidence>
<dbReference type="PANTHER" id="PTHR16243:SF2">
    <property type="entry name" value="PROTEIN BANP"/>
    <property type="match status" value="1"/>
</dbReference>
<dbReference type="FunFam" id="1.10.10.2590:FF:000001">
    <property type="entry name" value="protein BANP isoform X1"/>
    <property type="match status" value="1"/>
</dbReference>
<feature type="compositionally biased region" description="Basic residues" evidence="16">
    <location>
        <begin position="1"/>
        <end position="10"/>
    </location>
</feature>
<dbReference type="GO" id="GO:0042177">
    <property type="term" value="P:negative regulation of protein catabolic process"/>
    <property type="evidence" value="ECO:0007669"/>
    <property type="project" value="TreeGrafter"/>
</dbReference>
<keyword evidence="8" id="KW-0238">DNA-binding</keyword>
<evidence type="ECO:0000256" key="7">
    <source>
        <dbReference type="ARBA" id="ARBA00023054"/>
    </source>
</evidence>
<dbReference type="OrthoDB" id="10052653at2759"/>
<feature type="compositionally biased region" description="Polar residues" evidence="16">
    <location>
        <begin position="300"/>
        <end position="309"/>
    </location>
</feature>
<feature type="region of interest" description="Disordered" evidence="16">
    <location>
        <begin position="1"/>
        <end position="39"/>
    </location>
</feature>
<feature type="domain" description="BEN" evidence="17">
    <location>
        <begin position="337"/>
        <end position="433"/>
    </location>
</feature>
<evidence type="ECO:0000256" key="15">
    <source>
        <dbReference type="SAM" id="Coils"/>
    </source>
</evidence>
<keyword evidence="5" id="KW-0156">Chromatin regulator</keyword>
<evidence type="ECO:0000256" key="8">
    <source>
        <dbReference type="ARBA" id="ARBA00023125"/>
    </source>
</evidence>
<dbReference type="RefSeq" id="XP_012971112.1">
    <property type="nucleotide sequence ID" value="XM_013115658.3"/>
</dbReference>
<protein>
    <recommendedName>
        <fullName evidence="3">Protein BANP</fullName>
    </recommendedName>
    <alternativeName>
        <fullName evidence="14">Btg3-associated nuclear protein</fullName>
    </alternativeName>
    <alternativeName>
        <fullName evidence="13">Scaffold/matrix-associated region-1-binding protein</fullName>
    </alternativeName>
</protein>
<dbReference type="InterPro" id="IPR042343">
    <property type="entry name" value="BANP"/>
</dbReference>
<comment type="similarity">
    <text evidence="2">Belongs to the BANP/SMAR1 family.</text>
</comment>
<dbReference type="PROSITE" id="PS51457">
    <property type="entry name" value="BEN"/>
    <property type="match status" value="1"/>
</dbReference>
<feature type="region of interest" description="Disordered" evidence="16">
    <location>
        <begin position="277"/>
        <end position="309"/>
    </location>
</feature>
<dbReference type="Proteomes" id="UP000886700">
    <property type="component" value="Unplaced"/>
</dbReference>
<evidence type="ECO:0000313" key="19">
    <source>
        <dbReference type="RefSeq" id="XP_012971112.1"/>
    </source>
</evidence>
<accession>A0A1U8BV26</accession>
<dbReference type="GO" id="GO:0006325">
    <property type="term" value="P:chromatin organization"/>
    <property type="evidence" value="ECO:0007669"/>
    <property type="project" value="UniProtKB-KW"/>
</dbReference>
<keyword evidence="4" id="KW-0678">Repressor</keyword>
<evidence type="ECO:0000256" key="6">
    <source>
        <dbReference type="ARBA" id="ARBA00023015"/>
    </source>
</evidence>
<keyword evidence="11" id="KW-0131">Cell cycle</keyword>
<feature type="region of interest" description="Disordered" evidence="16">
    <location>
        <begin position="438"/>
        <end position="470"/>
    </location>
</feature>
<dbReference type="SMART" id="SM01025">
    <property type="entry name" value="BEN"/>
    <property type="match status" value="1"/>
</dbReference>
<evidence type="ECO:0000256" key="13">
    <source>
        <dbReference type="ARBA" id="ARBA00076701"/>
    </source>
</evidence>
<sequence>MSARVRRRKRALEAPRAGSTPCSPGSSLEPRAQRACAEGGAQGAGRCSQRLRRAAASLARTDAIIASPRQTPREFRSPHGDRKCIPQDFWILAYWCARLLVFWMMSEQDLADVVQIAVEDLSPDHPVVLENHVVTDDDEPALKRQRLEINCQDPSIKSFLYSINQTICLRLDSIEAKLQALEATCKSLEEKLDLVTNKQHSPIQVPMVAGSPLGATQTCNKVRCVVPQTTVILNNDRQNAIVAKMEDPLSNRAPDSLENIISNAVPGRRQNTIVVKVPGQDDSHNEDGESGSEASDSVSNCGQPGSQNIGSNVTLITLNSEEDYPNGTWLGDENNPEMRVRCAIIPSDMLHISTNCRTAEKMALTLLDYLFHREVQAVSNLSGQGKHGKKQLDPLTIYGIRCHLFYKFGITESDWYRIKQSIDSKCRTAWRRKQRGQSLAVKSFSRRTPSSSSYSASETMMGTPPPASELQQSQPQALHYALANAQQVQIHQIGEDGQVQVIPQGHLHIAQVPQGEQVQITQDSEGNLQIHHVGQDGQVLQGAQLIAVASSDPAATGVDGSPLQGSDIQVQYVQLAPVSDHTATAQQTAEALQPTLQPEMQLEHGAIQIQ</sequence>
<feature type="coiled-coil region" evidence="15">
    <location>
        <begin position="171"/>
        <end position="198"/>
    </location>
</feature>
<feature type="compositionally biased region" description="Low complexity" evidence="16">
    <location>
        <begin position="446"/>
        <end position="457"/>
    </location>
</feature>
<dbReference type="GO" id="GO:0005634">
    <property type="term" value="C:nucleus"/>
    <property type="evidence" value="ECO:0007669"/>
    <property type="project" value="UniProtKB-SubCell"/>
</dbReference>
<dbReference type="GO" id="GO:0003677">
    <property type="term" value="F:DNA binding"/>
    <property type="evidence" value="ECO:0007669"/>
    <property type="project" value="UniProtKB-KW"/>
</dbReference>
<dbReference type="Pfam" id="PF10523">
    <property type="entry name" value="BEN"/>
    <property type="match status" value="1"/>
</dbReference>
<evidence type="ECO:0000256" key="2">
    <source>
        <dbReference type="ARBA" id="ARBA00009735"/>
    </source>
</evidence>
<evidence type="ECO:0000313" key="18">
    <source>
        <dbReference type="Proteomes" id="UP000886700"/>
    </source>
</evidence>
<evidence type="ECO:0000256" key="5">
    <source>
        <dbReference type="ARBA" id="ARBA00022853"/>
    </source>
</evidence>
<comment type="subunit">
    <text evidence="12">Part of a corepressor complex containing BANP, HDAC1, SIN3A, SIN3B, RBL1 and RBL2. Forms a trimeric complex in the nucleus consisting of BANP, HDAC6 and KHDRBS1/SAM68; HDAC6 keeps KHDRBS1 in a deacetylated state which inhibits the inclusion of CD44 alternate exons. The complex is disrupted by MAPK1/MAPK3-mediated phosphorylation of BANP which results in BANP export to the cytoplasm. This facilitates acetylation of KHDRBS1 and CD44 variant exon inclusion. Interacts with TP53. Interacts with CUX1/CDP. Interacts with HDAC1.</text>
</comment>
<evidence type="ECO:0000259" key="17">
    <source>
        <dbReference type="PROSITE" id="PS51457"/>
    </source>
</evidence>
<evidence type="ECO:0000256" key="16">
    <source>
        <dbReference type="SAM" id="MobiDB-lite"/>
    </source>
</evidence>
<organism evidence="18 19">
    <name type="scientific">Mesocricetus auratus</name>
    <name type="common">Golden hamster</name>
    <dbReference type="NCBI Taxonomy" id="10036"/>
    <lineage>
        <taxon>Eukaryota</taxon>
        <taxon>Metazoa</taxon>
        <taxon>Chordata</taxon>
        <taxon>Craniata</taxon>
        <taxon>Vertebrata</taxon>
        <taxon>Euteleostomi</taxon>
        <taxon>Mammalia</taxon>
        <taxon>Eutheria</taxon>
        <taxon>Euarchontoglires</taxon>
        <taxon>Glires</taxon>
        <taxon>Rodentia</taxon>
        <taxon>Myomorpha</taxon>
        <taxon>Muroidea</taxon>
        <taxon>Cricetidae</taxon>
        <taxon>Cricetinae</taxon>
        <taxon>Mesocricetus</taxon>
    </lineage>
</organism>
<evidence type="ECO:0000256" key="11">
    <source>
        <dbReference type="ARBA" id="ARBA00023306"/>
    </source>
</evidence>
<evidence type="ECO:0000256" key="1">
    <source>
        <dbReference type="ARBA" id="ARBA00004123"/>
    </source>
</evidence>
<dbReference type="CTD" id="54971"/>
<dbReference type="Gene3D" id="1.10.10.2590">
    <property type="entry name" value="BEN domain"/>
    <property type="match status" value="1"/>
</dbReference>
<reference evidence="19" key="1">
    <citation type="submission" date="2025-08" db="UniProtKB">
        <authorList>
            <consortium name="RefSeq"/>
        </authorList>
    </citation>
    <scope>IDENTIFICATION</scope>
    <source>
        <tissue evidence="19">Liver</tissue>
    </source>
</reference>
<evidence type="ECO:0000256" key="4">
    <source>
        <dbReference type="ARBA" id="ARBA00022491"/>
    </source>
</evidence>
<evidence type="ECO:0000256" key="3">
    <source>
        <dbReference type="ARBA" id="ARBA00015794"/>
    </source>
</evidence>
<keyword evidence="10" id="KW-0539">Nucleus</keyword>
<dbReference type="GeneID" id="101843051"/>
<proteinExistence type="inferred from homology"/>
<dbReference type="InterPro" id="IPR018379">
    <property type="entry name" value="BEN_domain"/>
</dbReference>
<keyword evidence="7 15" id="KW-0175">Coiled coil</keyword>
<evidence type="ECO:0000256" key="12">
    <source>
        <dbReference type="ARBA" id="ARBA00063579"/>
    </source>
</evidence>
<keyword evidence="6" id="KW-0805">Transcription regulation</keyword>
<gene>
    <name evidence="19" type="primary">LOC101843051</name>
</gene>